<reference evidence="2 3" key="1">
    <citation type="journal article" date="2014" name="Int. J. Syst. Evol. Microbiol.">
        <title>Complete genome sequence of Corynebacterium casei LMG S-19264T (=DSM 44701T), isolated from a smear-ripened cheese.</title>
        <authorList>
            <consortium name="US DOE Joint Genome Institute (JGI-PGF)"/>
            <person name="Walter F."/>
            <person name="Albersmeier A."/>
            <person name="Kalinowski J."/>
            <person name="Ruckert C."/>
        </authorList>
    </citation>
    <scope>NUCLEOTIDE SEQUENCE [LARGE SCALE GENOMIC DNA]</scope>
    <source>
        <strain evidence="2 3">CGMCC 1.15358</strain>
    </source>
</reference>
<keyword evidence="3" id="KW-1185">Reference proteome</keyword>
<dbReference type="Pfam" id="PF08379">
    <property type="entry name" value="Bact_transglu_N"/>
    <property type="match status" value="1"/>
</dbReference>
<dbReference type="Proteomes" id="UP000598997">
    <property type="component" value="Unassembled WGS sequence"/>
</dbReference>
<proteinExistence type="predicted"/>
<evidence type="ECO:0000313" key="3">
    <source>
        <dbReference type="Proteomes" id="UP000598997"/>
    </source>
</evidence>
<organism evidence="2 3">
    <name type="scientific">Croceicoccus pelagius</name>
    <dbReference type="NCBI Taxonomy" id="1703341"/>
    <lineage>
        <taxon>Bacteria</taxon>
        <taxon>Pseudomonadati</taxon>
        <taxon>Pseudomonadota</taxon>
        <taxon>Alphaproteobacteria</taxon>
        <taxon>Sphingomonadales</taxon>
        <taxon>Erythrobacteraceae</taxon>
        <taxon>Croceicoccus</taxon>
    </lineage>
</organism>
<gene>
    <name evidence="2" type="ORF">GCM10010989_05390</name>
</gene>
<accession>A0A916Y7C5</accession>
<dbReference type="InterPro" id="IPR013589">
    <property type="entry name" value="Bac_transglu_N"/>
</dbReference>
<dbReference type="OrthoDB" id="9804023at2"/>
<dbReference type="InterPro" id="IPR038765">
    <property type="entry name" value="Papain-like_cys_pep_sf"/>
</dbReference>
<protein>
    <submittedName>
        <fullName evidence="2">Transglutaminase</fullName>
    </submittedName>
</protein>
<dbReference type="EMBL" id="BMIO01000001">
    <property type="protein sequence ID" value="GGD34143.1"/>
    <property type="molecule type" value="Genomic_DNA"/>
</dbReference>
<feature type="domain" description="Transglutaminase-like" evidence="1">
    <location>
        <begin position="174"/>
        <end position="245"/>
    </location>
</feature>
<dbReference type="RefSeq" id="WP_066765177.1">
    <property type="nucleotide sequence ID" value="NZ_BMIO01000001.1"/>
</dbReference>
<dbReference type="SUPFAM" id="SSF54001">
    <property type="entry name" value="Cysteine proteinases"/>
    <property type="match status" value="1"/>
</dbReference>
<dbReference type="PANTHER" id="PTHR33490:SF7">
    <property type="entry name" value="BLR2979 PROTEIN"/>
    <property type="match status" value="1"/>
</dbReference>
<dbReference type="SMART" id="SM00460">
    <property type="entry name" value="TGc"/>
    <property type="match status" value="1"/>
</dbReference>
<dbReference type="InterPro" id="IPR002931">
    <property type="entry name" value="Transglutaminase-like"/>
</dbReference>
<sequence>MMYKIRHDTKLSYGTGVATARLNIRLKPVEWPGQRLIDHSLDVTPPPAERRDGYGPYVVNTTSLLFRDGVKEVSVNNAMKIEVAPPPIPNTSPTIAETRDAALTSRGLDPLSPAPYLYGSRIAVPESRIADWAAPLLSPDRPVLEAAQALCTQIHEDFKYDSTATDSQTAPAEAFEDKSGVCQDFAHVMIVALRGHGIPASYISGYLRTLPPPGMDKLVGADAMHAWAAVWCGPDLGWIGLDPTNDCLARESHVVVAMGRDYADVAPIDGVFTGAAFQKMSFAVDVAEIDEE</sequence>
<dbReference type="Gene3D" id="3.10.620.30">
    <property type="match status" value="1"/>
</dbReference>
<evidence type="ECO:0000313" key="2">
    <source>
        <dbReference type="EMBL" id="GGD34143.1"/>
    </source>
</evidence>
<comment type="caution">
    <text evidence="2">The sequence shown here is derived from an EMBL/GenBank/DDBJ whole genome shotgun (WGS) entry which is preliminary data.</text>
</comment>
<dbReference type="AlphaFoldDB" id="A0A916Y7C5"/>
<dbReference type="Pfam" id="PF01841">
    <property type="entry name" value="Transglut_core"/>
    <property type="match status" value="1"/>
</dbReference>
<dbReference type="PANTHER" id="PTHR33490">
    <property type="entry name" value="BLR5614 PROTEIN-RELATED"/>
    <property type="match status" value="1"/>
</dbReference>
<name>A0A916Y7C5_9SPHN</name>
<evidence type="ECO:0000259" key="1">
    <source>
        <dbReference type="SMART" id="SM00460"/>
    </source>
</evidence>